<dbReference type="InterPro" id="IPR038602">
    <property type="entry name" value="Mite_allergen_7_sf"/>
</dbReference>
<feature type="signal peptide" evidence="1">
    <location>
        <begin position="1"/>
        <end position="29"/>
    </location>
</feature>
<dbReference type="Pfam" id="PF16984">
    <property type="entry name" value="Grp7_allergen"/>
    <property type="match status" value="1"/>
</dbReference>
<dbReference type="InterPro" id="IPR020234">
    <property type="entry name" value="Mite_allergen_group-7"/>
</dbReference>
<organism evidence="2 3">
    <name type="scientific">Pogonomyrmex barbatus</name>
    <name type="common">red harvester ant</name>
    <dbReference type="NCBI Taxonomy" id="144034"/>
    <lineage>
        <taxon>Eukaryota</taxon>
        <taxon>Metazoa</taxon>
        <taxon>Ecdysozoa</taxon>
        <taxon>Arthropoda</taxon>
        <taxon>Hexapoda</taxon>
        <taxon>Insecta</taxon>
        <taxon>Pterygota</taxon>
        <taxon>Neoptera</taxon>
        <taxon>Endopterygota</taxon>
        <taxon>Hymenoptera</taxon>
        <taxon>Apocrita</taxon>
        <taxon>Aculeata</taxon>
        <taxon>Formicoidea</taxon>
        <taxon>Formicidae</taxon>
        <taxon>Myrmicinae</taxon>
        <taxon>Pogonomyrmex</taxon>
    </lineage>
</organism>
<evidence type="ECO:0000313" key="2">
    <source>
        <dbReference type="Proteomes" id="UP000504615"/>
    </source>
</evidence>
<dbReference type="KEGG" id="pbar:105425704"/>
<dbReference type="Proteomes" id="UP000504615">
    <property type="component" value="Unplaced"/>
</dbReference>
<feature type="chain" id="PRO_5026842246" evidence="1">
    <location>
        <begin position="30"/>
        <end position="411"/>
    </location>
</feature>
<dbReference type="AlphaFoldDB" id="A0A6I9W1F6"/>
<keyword evidence="2" id="KW-1185">Reference proteome</keyword>
<reference evidence="3" key="1">
    <citation type="submission" date="2025-08" db="UniProtKB">
        <authorList>
            <consortium name="RefSeq"/>
        </authorList>
    </citation>
    <scope>IDENTIFICATION</scope>
</reference>
<dbReference type="OrthoDB" id="8187668at2759"/>
<name>A0A6I9W1F6_9HYME</name>
<proteinExistence type="predicted"/>
<evidence type="ECO:0000256" key="1">
    <source>
        <dbReference type="SAM" id="SignalP"/>
    </source>
</evidence>
<dbReference type="GeneID" id="105425704"/>
<dbReference type="Gene3D" id="3.15.10.50">
    <property type="match status" value="1"/>
</dbReference>
<gene>
    <name evidence="3" type="primary">LOC105425704</name>
</gene>
<dbReference type="RefSeq" id="XP_011634878.1">
    <property type="nucleotide sequence ID" value="XM_011636576.2"/>
</dbReference>
<sequence>MVANLSRSSSQSAWFFLIALVTIIYRSTGELSELTICSQPHSFTVQIIENEHVVYGTELLIRHNPYIGIFSYPEIKPVNVVFNETIIEFKGYMSPEYSVTQQDISPEKLSWNASGIILGIGTLQKLSKEDYAVQDCRLFLPTNIKGSANLPRNVEEAIIYYAQSCAKERLCQKIGTIKREDLQNINIYDKYGYNIPRVIRPNNLKVDLSMNIPMDILLKKNDNYIKRNNKSIIKIPDVTETYNMGLGMKCYFKTFNGTFQDLSTLKRTENAIMSNVGQTHVIQTGFGLSTAKFNYNNYKLKVGLITVDGNILGTVNGLAIAAKLVINYDKTCGVNLEYIKVTELGKVKIKMTGLGPFNSLTSKILTWLTRMLQDKIVHTVEVNVRDVAEKQLSEFICKKNDSDEVIPEIFP</sequence>
<keyword evidence="1" id="KW-0732">Signal</keyword>
<accession>A0A6I9W1F6</accession>
<evidence type="ECO:0000313" key="3">
    <source>
        <dbReference type="RefSeq" id="XP_011634878.1"/>
    </source>
</evidence>
<protein>
    <submittedName>
        <fullName evidence="3">LOW QUALITY PROTEIN: uncharacterized protein LOC105425704</fullName>
    </submittedName>
</protein>